<dbReference type="GO" id="GO:0140096">
    <property type="term" value="F:catalytic activity, acting on a protein"/>
    <property type="evidence" value="ECO:0007669"/>
    <property type="project" value="UniProtKB-ARBA"/>
</dbReference>
<feature type="domain" description="ARMC9 CTLH-like" evidence="4">
    <location>
        <begin position="67"/>
        <end position="186"/>
    </location>
</feature>
<name>A0A507D2J1_9FUNG</name>
<reference evidence="5 6" key="1">
    <citation type="journal article" date="2019" name="Sci. Rep.">
        <title>Comparative genomics of chytrid fungi reveal insights into the obligate biotrophic and pathogenic lifestyle of Synchytrium endobioticum.</title>
        <authorList>
            <person name="van de Vossenberg B.T.L.H."/>
            <person name="Warris S."/>
            <person name="Nguyen H.D.T."/>
            <person name="van Gent-Pelzer M.P.E."/>
            <person name="Joly D.L."/>
            <person name="van de Geest H.C."/>
            <person name="Bonants P.J.M."/>
            <person name="Smith D.S."/>
            <person name="Levesque C.A."/>
            <person name="van der Lee T.A.J."/>
        </authorList>
    </citation>
    <scope>NUCLEOTIDE SEQUENCE [LARGE SCALE GENOMIC DNA]</scope>
    <source>
        <strain evidence="5 6">LEV6574</strain>
    </source>
</reference>
<evidence type="ECO:0000259" key="3">
    <source>
        <dbReference type="Pfam" id="PF12436"/>
    </source>
</evidence>
<evidence type="ECO:0000259" key="4">
    <source>
        <dbReference type="Pfam" id="PF23138"/>
    </source>
</evidence>
<sequence>MEAASSYDSLEINEEKMQAIRTMIREYLLYDGFPDLLKNFEKELANRNITLPPLKRVNEAGLSTAQASFEKGHRAAFFDLWDELLCVEYKDSFEYLVARFWLEVYFAIYPALPSASTDKETVGTNRMEDFCRFLHGRGADVAEKSAEFASLYFLPYARNPSQHALYERFFQTSWVDQLKETITNIVLEHGKPPVPSIVGLIEVSRKFASSPPSLPNTAIQIPLHACPESSPTPSSTSTTSAAVRAPSHLPAAVDNISSTNHSEDESVGEPVSAASPSYKALTSSNTLAFNALRRYCQPGNYAREDMWTVHVLTDDDIRNHAGFDLWDFKDRSKFLSRFLISKTMTFCDFKKLVCRKLGLERRKVRFLMMSNRVNETIRPEVVAHSDDEVMHQFKQDYGHRLCFCLYLEQSGDNDVRSCPPGQFFLPRYNNGHDPAIVFLKYYDPIGSKLTFVGKLTIKSRQMKIREILPTLRLRAGLATNMNIDVFEEVDSEEINQLKPDQAFIDAEIGDGDILCYQKHSSLNTALALPT</sequence>
<evidence type="ECO:0000313" key="6">
    <source>
        <dbReference type="Proteomes" id="UP000320475"/>
    </source>
</evidence>
<dbReference type="AlphaFoldDB" id="A0A507D2J1"/>
<dbReference type="VEuPathDB" id="FungiDB:SeMB42_g06053"/>
<dbReference type="InterPro" id="IPR024729">
    <property type="entry name" value="USP7_ICP0-binding_dom"/>
</dbReference>
<organism evidence="5 6">
    <name type="scientific">Synchytrium endobioticum</name>
    <dbReference type="NCBI Taxonomy" id="286115"/>
    <lineage>
        <taxon>Eukaryota</taxon>
        <taxon>Fungi</taxon>
        <taxon>Fungi incertae sedis</taxon>
        <taxon>Chytridiomycota</taxon>
        <taxon>Chytridiomycota incertae sedis</taxon>
        <taxon>Chytridiomycetes</taxon>
        <taxon>Synchytriales</taxon>
        <taxon>Synchytriaceae</taxon>
        <taxon>Synchytrium</taxon>
    </lineage>
</organism>
<gene>
    <name evidence="5" type="ORF">SeLEV6574_g03850</name>
</gene>
<dbReference type="GO" id="GO:0036064">
    <property type="term" value="C:ciliary basal body"/>
    <property type="evidence" value="ECO:0007669"/>
    <property type="project" value="InterPro"/>
</dbReference>
<protein>
    <submittedName>
        <fullName evidence="5">Uncharacterized protein</fullName>
    </submittedName>
</protein>
<dbReference type="InterPro" id="IPR056327">
    <property type="entry name" value="ARMC9_CTLH-like_dom"/>
</dbReference>
<dbReference type="GO" id="GO:0005814">
    <property type="term" value="C:centriole"/>
    <property type="evidence" value="ECO:0007669"/>
    <property type="project" value="TreeGrafter"/>
</dbReference>
<dbReference type="InterPro" id="IPR040369">
    <property type="entry name" value="ARMC9"/>
</dbReference>
<dbReference type="VEuPathDB" id="FungiDB:SeMB42_g06732"/>
<proteinExistence type="predicted"/>
<dbReference type="Pfam" id="PF12436">
    <property type="entry name" value="USP7_ICP0_bdg"/>
    <property type="match status" value="1"/>
</dbReference>
<evidence type="ECO:0000256" key="1">
    <source>
        <dbReference type="ARBA" id="ARBA00022786"/>
    </source>
</evidence>
<dbReference type="GO" id="GO:0097542">
    <property type="term" value="C:ciliary tip"/>
    <property type="evidence" value="ECO:0007669"/>
    <property type="project" value="TreeGrafter"/>
</dbReference>
<dbReference type="Pfam" id="PF23138">
    <property type="entry name" value="CTLH_Armc9"/>
    <property type="match status" value="1"/>
</dbReference>
<evidence type="ECO:0000313" key="5">
    <source>
        <dbReference type="EMBL" id="TPX45460.1"/>
    </source>
</evidence>
<feature type="region of interest" description="Disordered" evidence="2">
    <location>
        <begin position="253"/>
        <end position="275"/>
    </location>
</feature>
<keyword evidence="1" id="KW-0833">Ubl conjugation pathway</keyword>
<dbReference type="PANTHER" id="PTHR14881:SF4">
    <property type="entry name" value="LISH DOMAIN-CONTAINING PROTEIN ARMC9"/>
    <property type="match status" value="1"/>
</dbReference>
<dbReference type="EMBL" id="QEAM01000140">
    <property type="protein sequence ID" value="TPX45460.1"/>
    <property type="molecule type" value="Genomic_DNA"/>
</dbReference>
<comment type="caution">
    <text evidence="5">The sequence shown here is derived from an EMBL/GenBank/DDBJ whole genome shotgun (WGS) entry which is preliminary data.</text>
</comment>
<dbReference type="PANTHER" id="PTHR14881">
    <property type="entry name" value="LISH DOMAIN-CONTAINING PROTEIN ARMC9"/>
    <property type="match status" value="1"/>
</dbReference>
<dbReference type="Proteomes" id="UP000320475">
    <property type="component" value="Unassembled WGS sequence"/>
</dbReference>
<feature type="domain" description="Ubiquitin carboxyl-terminal hydrolase 7 ICP0-binding" evidence="3">
    <location>
        <begin position="364"/>
        <end position="521"/>
    </location>
</feature>
<accession>A0A507D2J1</accession>
<dbReference type="Gene3D" id="3.10.20.90">
    <property type="entry name" value="Phosphatidylinositol 3-kinase Catalytic Subunit, Chain A, domain 1"/>
    <property type="match status" value="1"/>
</dbReference>
<dbReference type="OrthoDB" id="538223at2759"/>
<evidence type="ECO:0000256" key="2">
    <source>
        <dbReference type="SAM" id="MobiDB-lite"/>
    </source>
</evidence>
<dbReference type="GO" id="GO:0060271">
    <property type="term" value="P:cilium assembly"/>
    <property type="evidence" value="ECO:0007669"/>
    <property type="project" value="InterPro"/>
</dbReference>
<feature type="region of interest" description="Disordered" evidence="2">
    <location>
        <begin position="225"/>
        <end position="244"/>
    </location>
</feature>